<dbReference type="Pfam" id="PF23951">
    <property type="entry name" value="DUF7282"/>
    <property type="match status" value="2"/>
</dbReference>
<protein>
    <recommendedName>
        <fullName evidence="1">DUF7282 domain-containing protein</fullName>
    </recommendedName>
</protein>
<accession>A0ABD5PYB0</accession>
<feature type="domain" description="DUF7282" evidence="1">
    <location>
        <begin position="54"/>
        <end position="97"/>
    </location>
</feature>
<keyword evidence="3" id="KW-1185">Reference proteome</keyword>
<dbReference type="RefSeq" id="WP_254267275.1">
    <property type="nucleotide sequence ID" value="NZ_CP100400.1"/>
</dbReference>
<proteinExistence type="predicted"/>
<gene>
    <name evidence="2" type="ORF">ACFO9K_03085</name>
</gene>
<dbReference type="Proteomes" id="UP001595945">
    <property type="component" value="Unassembled WGS sequence"/>
</dbReference>
<evidence type="ECO:0000313" key="2">
    <source>
        <dbReference type="EMBL" id="MFC4823240.1"/>
    </source>
</evidence>
<organism evidence="2 3">
    <name type="scientific">Halorussus aquaticus</name>
    <dbReference type="NCBI Taxonomy" id="2953748"/>
    <lineage>
        <taxon>Archaea</taxon>
        <taxon>Methanobacteriati</taxon>
        <taxon>Methanobacteriota</taxon>
        <taxon>Stenosarchaea group</taxon>
        <taxon>Halobacteria</taxon>
        <taxon>Halobacteriales</taxon>
        <taxon>Haladaptataceae</taxon>
        <taxon>Halorussus</taxon>
    </lineage>
</organism>
<dbReference type="AlphaFoldDB" id="A0ABD5PYB0"/>
<sequence>MTRKLIIVAIVAMLAMGTSAALALGASPQATTDATMAQETTTAVGQTTTVAETANVTFQNQSSNGSAVVVERVVVPEGGFIAIHEAESAAQMTETEMATETAMETPTAAAGEAAQRYTAGAVIGNSTYLEPGVHENVTVQLDQPLEESQVLIAMPHLDTNDNQQYEFPEADEPYTQAGQAVTDWANVTVEAGAAVTTTAAGAQTTTEEM</sequence>
<evidence type="ECO:0000313" key="3">
    <source>
        <dbReference type="Proteomes" id="UP001595945"/>
    </source>
</evidence>
<reference evidence="2 3" key="1">
    <citation type="journal article" date="2019" name="Int. J. Syst. Evol. Microbiol.">
        <title>The Global Catalogue of Microorganisms (GCM) 10K type strain sequencing project: providing services to taxonomists for standard genome sequencing and annotation.</title>
        <authorList>
            <consortium name="The Broad Institute Genomics Platform"/>
            <consortium name="The Broad Institute Genome Sequencing Center for Infectious Disease"/>
            <person name="Wu L."/>
            <person name="Ma J."/>
        </authorList>
    </citation>
    <scope>NUCLEOTIDE SEQUENCE [LARGE SCALE GENOMIC DNA]</scope>
    <source>
        <strain evidence="2 3">XZYJ18</strain>
    </source>
</reference>
<feature type="domain" description="DUF7282" evidence="1">
    <location>
        <begin position="119"/>
        <end position="188"/>
    </location>
</feature>
<evidence type="ECO:0000259" key="1">
    <source>
        <dbReference type="Pfam" id="PF23951"/>
    </source>
</evidence>
<dbReference type="EMBL" id="JBHSHT010000001">
    <property type="protein sequence ID" value="MFC4823240.1"/>
    <property type="molecule type" value="Genomic_DNA"/>
</dbReference>
<comment type="caution">
    <text evidence="2">The sequence shown here is derived from an EMBL/GenBank/DDBJ whole genome shotgun (WGS) entry which is preliminary data.</text>
</comment>
<dbReference type="GeneID" id="73045713"/>
<name>A0ABD5PYB0_9EURY</name>
<dbReference type="InterPro" id="IPR055706">
    <property type="entry name" value="Slg1/2_DUF7282"/>
</dbReference>